<accession>X0Y6D2</accession>
<dbReference type="InterPro" id="IPR007161">
    <property type="entry name" value="DUF364"/>
</dbReference>
<evidence type="ECO:0008006" key="4">
    <source>
        <dbReference type="Google" id="ProtNLM"/>
    </source>
</evidence>
<feature type="non-terminal residue" evidence="3">
    <location>
        <position position="1"/>
    </location>
</feature>
<dbReference type="Pfam" id="PF04016">
    <property type="entry name" value="DUF364"/>
    <property type="match status" value="1"/>
</dbReference>
<feature type="domain" description="DUF4213" evidence="2">
    <location>
        <begin position="4"/>
        <end position="83"/>
    </location>
</feature>
<reference evidence="3" key="1">
    <citation type="journal article" date="2014" name="Front. Microbiol.">
        <title>High frequency of phylogenetically diverse reductive dehalogenase-homologous genes in deep subseafloor sedimentary metagenomes.</title>
        <authorList>
            <person name="Kawai M."/>
            <person name="Futagami T."/>
            <person name="Toyoda A."/>
            <person name="Takaki Y."/>
            <person name="Nishi S."/>
            <person name="Hori S."/>
            <person name="Arai W."/>
            <person name="Tsubouchi T."/>
            <person name="Morono Y."/>
            <person name="Uchiyama I."/>
            <person name="Ito T."/>
            <person name="Fujiyama A."/>
            <person name="Inagaki F."/>
            <person name="Takami H."/>
        </authorList>
    </citation>
    <scope>NUCLEOTIDE SEQUENCE</scope>
    <source>
        <strain evidence="3">Expedition CK06-06</strain>
    </source>
</reference>
<organism evidence="3">
    <name type="scientific">marine sediment metagenome</name>
    <dbReference type="NCBI Taxonomy" id="412755"/>
    <lineage>
        <taxon>unclassified sequences</taxon>
        <taxon>metagenomes</taxon>
        <taxon>ecological metagenomes</taxon>
    </lineage>
</organism>
<comment type="caution">
    <text evidence="3">The sequence shown here is derived from an EMBL/GenBank/DDBJ whole genome shotgun (WGS) entry which is preliminary data.</text>
</comment>
<evidence type="ECO:0000313" key="3">
    <source>
        <dbReference type="EMBL" id="GAG32431.1"/>
    </source>
</evidence>
<proteinExistence type="predicted"/>
<sequence length="243" mass="25913">SLGSDAPLREVRVCAFWTAVVLDDGRCGLASTLRPEEPQCAGPAPLVPRAGHLLECSALELAEHAKSESLLEASIGLAAINSLMEIDESRCVELNAEQVILKEGAGRKVAIVGHFPFIPRVREAAEKLWVLEKRPVKGDLPAEMAAEVLPQADVAAITGTSLINHTFEGLMKLCRPDALVIVLGPTAPLSPLLFDYGADIICGTLVTDAESVLRLIGQGANFGQVKRGRGVRLLTMARTQHSI</sequence>
<feature type="domain" description="Putative heavy-metal chelation" evidence="1">
    <location>
        <begin position="101"/>
        <end position="232"/>
    </location>
</feature>
<feature type="non-terminal residue" evidence="3">
    <location>
        <position position="243"/>
    </location>
</feature>
<gene>
    <name evidence="3" type="ORF">S01H1_72103</name>
</gene>
<dbReference type="Pfam" id="PF13938">
    <property type="entry name" value="DUF4213"/>
    <property type="match status" value="1"/>
</dbReference>
<dbReference type="Gene3D" id="3.40.50.11590">
    <property type="match status" value="1"/>
</dbReference>
<evidence type="ECO:0000259" key="1">
    <source>
        <dbReference type="Pfam" id="PF04016"/>
    </source>
</evidence>
<evidence type="ECO:0000259" key="2">
    <source>
        <dbReference type="Pfam" id="PF13938"/>
    </source>
</evidence>
<dbReference type="Gene3D" id="3.30.390.100">
    <property type="match status" value="1"/>
</dbReference>
<protein>
    <recommendedName>
        <fullName evidence="4">Heavy-metal chelation domain-containing protein</fullName>
    </recommendedName>
</protein>
<dbReference type="AlphaFoldDB" id="X0Y6D2"/>
<dbReference type="SUPFAM" id="SSF159713">
    <property type="entry name" value="Dhaf3308-like"/>
    <property type="match status" value="1"/>
</dbReference>
<name>X0Y6D2_9ZZZZ</name>
<dbReference type="EMBL" id="BARS01048060">
    <property type="protein sequence ID" value="GAG32431.1"/>
    <property type="molecule type" value="Genomic_DNA"/>
</dbReference>
<dbReference type="InterPro" id="IPR025251">
    <property type="entry name" value="DUF4213"/>
</dbReference>